<dbReference type="GO" id="GO:0140098">
    <property type="term" value="F:catalytic activity, acting on RNA"/>
    <property type="evidence" value="ECO:0007669"/>
    <property type="project" value="UniProtKB-ARBA"/>
</dbReference>
<accession>A0A8I0AJ85</accession>
<dbReference type="PROSITE" id="PS01129">
    <property type="entry name" value="PSI_RLU"/>
    <property type="match status" value="1"/>
</dbReference>
<evidence type="ECO:0000256" key="2">
    <source>
        <dbReference type="ARBA" id="ARBA00010876"/>
    </source>
</evidence>
<evidence type="ECO:0000256" key="4">
    <source>
        <dbReference type="ARBA" id="ARBA00031870"/>
    </source>
</evidence>
<name>A0A8I0AJ85_9FIRM</name>
<dbReference type="InterPro" id="IPR036986">
    <property type="entry name" value="S4_RNA-bd_sf"/>
</dbReference>
<dbReference type="CDD" id="cd02869">
    <property type="entry name" value="PseudoU_synth_RluA_like"/>
    <property type="match status" value="1"/>
</dbReference>
<reference evidence="8 9" key="1">
    <citation type="submission" date="2020-08" db="EMBL/GenBank/DDBJ databases">
        <title>Genome public.</title>
        <authorList>
            <person name="Liu C."/>
            <person name="Sun Q."/>
        </authorList>
    </citation>
    <scope>NUCLEOTIDE SEQUENCE [LARGE SCALE GENOMIC DNA]</scope>
    <source>
        <strain evidence="8 9">NSJ-10</strain>
    </source>
</reference>
<dbReference type="Proteomes" id="UP000615234">
    <property type="component" value="Unassembled WGS sequence"/>
</dbReference>
<feature type="domain" description="Pseudouridine synthase RsuA/RluA-like" evidence="7">
    <location>
        <begin position="97"/>
        <end position="258"/>
    </location>
</feature>
<dbReference type="InterPro" id="IPR020103">
    <property type="entry name" value="PsdUridine_synth_cat_dom_sf"/>
</dbReference>
<dbReference type="InterPro" id="IPR006224">
    <property type="entry name" value="PsdUridine_synth_RluA-like_CS"/>
</dbReference>
<evidence type="ECO:0000313" key="9">
    <source>
        <dbReference type="Proteomes" id="UP000615234"/>
    </source>
</evidence>
<dbReference type="Pfam" id="PF00849">
    <property type="entry name" value="PseudoU_synth_2"/>
    <property type="match status" value="1"/>
</dbReference>
<dbReference type="Gene3D" id="3.10.290.10">
    <property type="entry name" value="RNA-binding S4 domain"/>
    <property type="match status" value="1"/>
</dbReference>
<keyword evidence="6" id="KW-0694">RNA-binding</keyword>
<organism evidence="8 9">
    <name type="scientific">Coprococcus hominis</name>
    <name type="common">ex Liu et al. 2022</name>
    <dbReference type="NCBI Taxonomy" id="2763039"/>
    <lineage>
        <taxon>Bacteria</taxon>
        <taxon>Bacillati</taxon>
        <taxon>Bacillota</taxon>
        <taxon>Clostridia</taxon>
        <taxon>Lachnospirales</taxon>
        <taxon>Lachnospiraceae</taxon>
        <taxon>Coprococcus</taxon>
    </lineage>
</organism>
<dbReference type="RefSeq" id="WP_021943837.1">
    <property type="nucleotide sequence ID" value="NZ_JACOOX010000003.1"/>
</dbReference>
<dbReference type="PROSITE" id="PS50889">
    <property type="entry name" value="S4"/>
    <property type="match status" value="1"/>
</dbReference>
<dbReference type="GO" id="GO:0001522">
    <property type="term" value="P:pseudouridine synthesis"/>
    <property type="evidence" value="ECO:0007669"/>
    <property type="project" value="InterPro"/>
</dbReference>
<keyword evidence="3" id="KW-0413">Isomerase</keyword>
<comment type="similarity">
    <text evidence="2">Belongs to the pseudouridine synthase RluA family.</text>
</comment>
<dbReference type="PANTHER" id="PTHR21600:SF83">
    <property type="entry name" value="PSEUDOURIDYLATE SYNTHASE RPUSD4, MITOCHONDRIAL"/>
    <property type="match status" value="1"/>
</dbReference>
<dbReference type="PANTHER" id="PTHR21600">
    <property type="entry name" value="MITOCHONDRIAL RNA PSEUDOURIDINE SYNTHASE"/>
    <property type="match status" value="1"/>
</dbReference>
<evidence type="ECO:0000256" key="3">
    <source>
        <dbReference type="ARBA" id="ARBA00023235"/>
    </source>
</evidence>
<evidence type="ECO:0000256" key="5">
    <source>
        <dbReference type="ARBA" id="ARBA00033164"/>
    </source>
</evidence>
<evidence type="ECO:0000259" key="7">
    <source>
        <dbReference type="Pfam" id="PF00849"/>
    </source>
</evidence>
<dbReference type="InterPro" id="IPR050188">
    <property type="entry name" value="RluA_PseudoU_synthase"/>
</dbReference>
<comment type="caution">
    <text evidence="8">The sequence shown here is derived from an EMBL/GenBank/DDBJ whole genome shotgun (WGS) entry which is preliminary data.</text>
</comment>
<dbReference type="Gene3D" id="3.30.2350.10">
    <property type="entry name" value="Pseudouridine synthase"/>
    <property type="match status" value="1"/>
</dbReference>
<comment type="catalytic activity">
    <reaction evidence="1">
        <text>a uridine in RNA = a pseudouridine in RNA</text>
        <dbReference type="Rhea" id="RHEA:48348"/>
        <dbReference type="Rhea" id="RHEA-COMP:12068"/>
        <dbReference type="Rhea" id="RHEA-COMP:12069"/>
        <dbReference type="ChEBI" id="CHEBI:65314"/>
        <dbReference type="ChEBI" id="CHEBI:65315"/>
    </reaction>
</comment>
<dbReference type="GO" id="GO:0003723">
    <property type="term" value="F:RNA binding"/>
    <property type="evidence" value="ECO:0007669"/>
    <property type="project" value="UniProtKB-KW"/>
</dbReference>
<dbReference type="GO" id="GO:0006396">
    <property type="term" value="P:RNA processing"/>
    <property type="evidence" value="ECO:0007669"/>
    <property type="project" value="UniProtKB-ARBA"/>
</dbReference>
<dbReference type="GO" id="GO:0009982">
    <property type="term" value="F:pseudouridine synthase activity"/>
    <property type="evidence" value="ECO:0007669"/>
    <property type="project" value="InterPro"/>
</dbReference>
<evidence type="ECO:0000256" key="6">
    <source>
        <dbReference type="PROSITE-ProRule" id="PRU00182"/>
    </source>
</evidence>
<protein>
    <recommendedName>
        <fullName evidence="4">RNA pseudouridylate synthase</fullName>
    </recommendedName>
    <alternativeName>
        <fullName evidence="5">RNA-uridine isomerase</fullName>
    </alternativeName>
</protein>
<dbReference type="AlphaFoldDB" id="A0A8I0AJ85"/>
<proteinExistence type="inferred from homology"/>
<sequence>MKEIIISQNEAGQRVNKFLLKYLNKAPSSFVYKMIRKKNIKLNNKKIEGNEYVYIGDTIQIYMSDETIANFREDVSGTHSTSSKKKIPVEIIYLDENILIADKPTGVLSQKASKDDYSFNEALIDYLLDSGHITTEELRTYRPSVCNRLDRNTSGLILCGVSLTGSQELSRIIREHLLHKYYYTLVRGRLTQKLDSTCYLQKDNAKNKVRISDHPWEQGKSEEIHSIFYPVKKNDDYTLVKVELITGKSHQIRAQLKHLGYPVVGDTKYGIPEVNRYFSDSYHVKHQLLHCGNIIFKETDGPLSYLSGKEYSAFLPEPFRTIEKDLFG</sequence>
<dbReference type="SUPFAM" id="SSF55174">
    <property type="entry name" value="Alpha-L RNA-binding motif"/>
    <property type="match status" value="1"/>
</dbReference>
<dbReference type="EMBL" id="JACOOX010000003">
    <property type="protein sequence ID" value="MBC5662477.1"/>
    <property type="molecule type" value="Genomic_DNA"/>
</dbReference>
<evidence type="ECO:0000256" key="1">
    <source>
        <dbReference type="ARBA" id="ARBA00000073"/>
    </source>
</evidence>
<evidence type="ECO:0000313" key="8">
    <source>
        <dbReference type="EMBL" id="MBC5662477.1"/>
    </source>
</evidence>
<keyword evidence="9" id="KW-1185">Reference proteome</keyword>
<dbReference type="InterPro" id="IPR006145">
    <property type="entry name" value="PsdUridine_synth_RsuA/RluA"/>
</dbReference>
<dbReference type="SUPFAM" id="SSF55120">
    <property type="entry name" value="Pseudouridine synthase"/>
    <property type="match status" value="1"/>
</dbReference>
<gene>
    <name evidence="8" type="ORF">H8S09_06140</name>
</gene>